<dbReference type="Pfam" id="PF14016">
    <property type="entry name" value="DUF4232"/>
    <property type="match status" value="1"/>
</dbReference>
<dbReference type="PANTHER" id="PTHR43289:SF34">
    <property type="entry name" value="SERINE_THREONINE-PROTEIN KINASE YBDM-RELATED"/>
    <property type="match status" value="1"/>
</dbReference>
<dbReference type="PROSITE" id="PS00107">
    <property type="entry name" value="PROTEIN_KINASE_ATP"/>
    <property type="match status" value="1"/>
</dbReference>
<evidence type="ECO:0000256" key="2">
    <source>
        <dbReference type="ARBA" id="ARBA00022741"/>
    </source>
</evidence>
<keyword evidence="9" id="KW-1185">Reference proteome</keyword>
<dbReference type="PANTHER" id="PTHR43289">
    <property type="entry name" value="MITOGEN-ACTIVATED PROTEIN KINASE KINASE KINASE 20-RELATED"/>
    <property type="match status" value="1"/>
</dbReference>
<gene>
    <name evidence="8" type="ORF">Ahu01nite_075950</name>
</gene>
<proteinExistence type="predicted"/>
<dbReference type="Gene3D" id="3.30.200.20">
    <property type="entry name" value="Phosphorylase Kinase, domain 1"/>
    <property type="match status" value="1"/>
</dbReference>
<dbReference type="SUPFAM" id="SSF56112">
    <property type="entry name" value="Protein kinase-like (PK-like)"/>
    <property type="match status" value="1"/>
</dbReference>
<sequence>MKTPLRPSDPRVLGDYRLSARLGQGGMGTVYLGHGPQGRPVAIKVVKPELAYEDEFRARFRSEVNRARQVPPFCTAELLDADFDHELPYLVTEFVDGPSLQEIVAGQGPLSGGSLHSVAVGVATALAAIHGAGVIHRDLKPANVLFALGNPKVIDFGIARAFEATSQHTGTDQMVGTVAYMAPERFDADSSRIGPAADVFAWGVVVTYAGTGRTPFGGDTAAATAGAILTRPPKLDGLPQPLHDLVARALAKEPERRPTAFELLEELVAAGAATTVAGTGRPELQQAARAALRTGHDQAGDRQTGTVSRWLAPLLSVLGVLAVASVVFAFTPARDLVLGEEPASAPGPAPAASGPSSTDDGGDAGPVEAPAVSRTPEAPKCSNTDITIVVTAQGENPAALGTQKGLVSIENTSNAACRVDGRVHLSLYDPTDSRIDVPASSVNEPGEPVEILLKPGTGAFQGIKWQACDRNECAAGNTMRGSLEPSDRGEVVTLEGFPDPNRPDIAMSSLKLGTLQPSRQGVVAW</sequence>
<keyword evidence="2 5" id="KW-0547">Nucleotide-binding</keyword>
<evidence type="ECO:0000313" key="9">
    <source>
        <dbReference type="Proteomes" id="UP000603200"/>
    </source>
</evidence>
<feature type="binding site" evidence="5">
    <location>
        <position position="44"/>
    </location>
    <ligand>
        <name>ATP</name>
        <dbReference type="ChEBI" id="CHEBI:30616"/>
    </ligand>
</feature>
<keyword evidence="1" id="KW-0808">Transferase</keyword>
<dbReference type="Proteomes" id="UP000603200">
    <property type="component" value="Unassembled WGS sequence"/>
</dbReference>
<dbReference type="InterPro" id="IPR008271">
    <property type="entry name" value="Ser/Thr_kinase_AS"/>
</dbReference>
<organism evidence="8 9">
    <name type="scientific">Winogradskya humida</name>
    <dbReference type="NCBI Taxonomy" id="113566"/>
    <lineage>
        <taxon>Bacteria</taxon>
        <taxon>Bacillati</taxon>
        <taxon>Actinomycetota</taxon>
        <taxon>Actinomycetes</taxon>
        <taxon>Micromonosporales</taxon>
        <taxon>Micromonosporaceae</taxon>
        <taxon>Winogradskya</taxon>
    </lineage>
</organism>
<dbReference type="PROSITE" id="PS00108">
    <property type="entry name" value="PROTEIN_KINASE_ST"/>
    <property type="match status" value="1"/>
</dbReference>
<keyword evidence="4 5" id="KW-0067">ATP-binding</keyword>
<dbReference type="SMART" id="SM00220">
    <property type="entry name" value="S_TKc"/>
    <property type="match status" value="1"/>
</dbReference>
<dbReference type="InterPro" id="IPR000719">
    <property type="entry name" value="Prot_kinase_dom"/>
</dbReference>
<dbReference type="InterPro" id="IPR025326">
    <property type="entry name" value="DUF4232"/>
</dbReference>
<dbReference type="InterPro" id="IPR017441">
    <property type="entry name" value="Protein_kinase_ATP_BS"/>
</dbReference>
<dbReference type="Pfam" id="PF00069">
    <property type="entry name" value="Pkinase"/>
    <property type="match status" value="1"/>
</dbReference>
<evidence type="ECO:0000256" key="5">
    <source>
        <dbReference type="PROSITE-ProRule" id="PRU10141"/>
    </source>
</evidence>
<name>A0ABQ4A0Z0_9ACTN</name>
<feature type="region of interest" description="Disordered" evidence="6">
    <location>
        <begin position="341"/>
        <end position="380"/>
    </location>
</feature>
<dbReference type="PROSITE" id="PS50011">
    <property type="entry name" value="PROTEIN_KINASE_DOM"/>
    <property type="match status" value="1"/>
</dbReference>
<evidence type="ECO:0000259" key="7">
    <source>
        <dbReference type="PROSITE" id="PS50011"/>
    </source>
</evidence>
<dbReference type="EMBL" id="BOMN01000111">
    <property type="protein sequence ID" value="GIE24493.1"/>
    <property type="molecule type" value="Genomic_DNA"/>
</dbReference>
<reference evidence="8 9" key="1">
    <citation type="submission" date="2021-01" db="EMBL/GenBank/DDBJ databases">
        <title>Whole genome shotgun sequence of Actinoplanes humidus NBRC 14915.</title>
        <authorList>
            <person name="Komaki H."/>
            <person name="Tamura T."/>
        </authorList>
    </citation>
    <scope>NUCLEOTIDE SEQUENCE [LARGE SCALE GENOMIC DNA]</scope>
    <source>
        <strain evidence="8 9">NBRC 14915</strain>
    </source>
</reference>
<accession>A0ABQ4A0Z0</accession>
<evidence type="ECO:0000256" key="1">
    <source>
        <dbReference type="ARBA" id="ARBA00022679"/>
    </source>
</evidence>
<dbReference type="Gene3D" id="1.10.510.10">
    <property type="entry name" value="Transferase(Phosphotransferase) domain 1"/>
    <property type="match status" value="1"/>
</dbReference>
<evidence type="ECO:0000256" key="6">
    <source>
        <dbReference type="SAM" id="MobiDB-lite"/>
    </source>
</evidence>
<evidence type="ECO:0000256" key="3">
    <source>
        <dbReference type="ARBA" id="ARBA00022777"/>
    </source>
</evidence>
<feature type="domain" description="Protein kinase" evidence="7">
    <location>
        <begin position="16"/>
        <end position="269"/>
    </location>
</feature>
<evidence type="ECO:0000256" key="4">
    <source>
        <dbReference type="ARBA" id="ARBA00022840"/>
    </source>
</evidence>
<protein>
    <recommendedName>
        <fullName evidence="7">Protein kinase domain-containing protein</fullName>
    </recommendedName>
</protein>
<feature type="compositionally biased region" description="Low complexity" evidence="6">
    <location>
        <begin position="342"/>
        <end position="357"/>
    </location>
</feature>
<comment type="caution">
    <text evidence="8">The sequence shown here is derived from an EMBL/GenBank/DDBJ whole genome shotgun (WGS) entry which is preliminary data.</text>
</comment>
<evidence type="ECO:0000313" key="8">
    <source>
        <dbReference type="EMBL" id="GIE24493.1"/>
    </source>
</evidence>
<dbReference type="InterPro" id="IPR011009">
    <property type="entry name" value="Kinase-like_dom_sf"/>
</dbReference>
<keyword evidence="3" id="KW-0418">Kinase</keyword>
<dbReference type="CDD" id="cd14014">
    <property type="entry name" value="STKc_PknB_like"/>
    <property type="match status" value="1"/>
</dbReference>